<evidence type="ECO:0000313" key="1">
    <source>
        <dbReference type="EMBL" id="KAH0807893.1"/>
    </source>
</evidence>
<accession>A0A8J6L6B7</accession>
<dbReference type="Proteomes" id="UP000719412">
    <property type="component" value="Unassembled WGS sequence"/>
</dbReference>
<proteinExistence type="predicted"/>
<protein>
    <submittedName>
        <fullName evidence="1">Uncharacterized protein</fullName>
    </submittedName>
</protein>
<gene>
    <name evidence="1" type="ORF">GEV33_014898</name>
</gene>
<keyword evidence="2" id="KW-1185">Reference proteome</keyword>
<comment type="caution">
    <text evidence="1">The sequence shown here is derived from an EMBL/GenBank/DDBJ whole genome shotgun (WGS) entry which is preliminary data.</text>
</comment>
<dbReference type="EMBL" id="JABDTM020029581">
    <property type="protein sequence ID" value="KAH0807893.1"/>
    <property type="molecule type" value="Genomic_DNA"/>
</dbReference>
<name>A0A8J6L6B7_TENMO</name>
<reference evidence="1" key="1">
    <citation type="journal article" date="2020" name="J Insects Food Feed">
        <title>The yellow mealworm (Tenebrio molitor) genome: a resource for the emerging insects as food and feed industry.</title>
        <authorList>
            <person name="Eriksson T."/>
            <person name="Andere A."/>
            <person name="Kelstrup H."/>
            <person name="Emery V."/>
            <person name="Picard C."/>
        </authorList>
    </citation>
    <scope>NUCLEOTIDE SEQUENCE</scope>
    <source>
        <strain evidence="1">Stoneville</strain>
        <tissue evidence="1">Whole head</tissue>
    </source>
</reference>
<dbReference type="AlphaFoldDB" id="A0A8J6L6B7"/>
<organism evidence="1 2">
    <name type="scientific">Tenebrio molitor</name>
    <name type="common">Yellow mealworm beetle</name>
    <dbReference type="NCBI Taxonomy" id="7067"/>
    <lineage>
        <taxon>Eukaryota</taxon>
        <taxon>Metazoa</taxon>
        <taxon>Ecdysozoa</taxon>
        <taxon>Arthropoda</taxon>
        <taxon>Hexapoda</taxon>
        <taxon>Insecta</taxon>
        <taxon>Pterygota</taxon>
        <taxon>Neoptera</taxon>
        <taxon>Endopterygota</taxon>
        <taxon>Coleoptera</taxon>
        <taxon>Polyphaga</taxon>
        <taxon>Cucujiformia</taxon>
        <taxon>Tenebrionidae</taxon>
        <taxon>Tenebrio</taxon>
    </lineage>
</organism>
<sequence>MILAVVCSSGLPRAPLPPFWSLLSPTYLWTPLKRPWHKDFRRWSQGVAWRSSGAQEPRQRRANGGNIGYRKVAETRWRQQSHRSLEKSGARLIEQCSNLTPDPAEGRGRDATKSPGAFPAFHLLHISPGGAPKPPKMRAAATYFLRRDAEHLLYWEDIVKVKEKHDGMVAVEAVEKLRARGGHAGTWGGAGCSGAADTTVQFPRDEHCVEALGEEEDLLGLKDMDAGNLQVQLKATLKIVSKTRFNLQEKFLMASRIKNFRNRRPQCVIKENSGYENFDHTNVAASLLMLFHCSGKESRSRTGLQIYEGHDDQLNRPGPMA</sequence>
<reference evidence="1" key="2">
    <citation type="submission" date="2021-08" db="EMBL/GenBank/DDBJ databases">
        <authorList>
            <person name="Eriksson T."/>
        </authorList>
    </citation>
    <scope>NUCLEOTIDE SEQUENCE</scope>
    <source>
        <strain evidence="1">Stoneville</strain>
        <tissue evidence="1">Whole head</tissue>
    </source>
</reference>
<evidence type="ECO:0000313" key="2">
    <source>
        <dbReference type="Proteomes" id="UP000719412"/>
    </source>
</evidence>